<dbReference type="KEGG" id="pam:PANA_0534"/>
<accession>D4GIV6</accession>
<organism evidence="1 2">
    <name type="scientific">Pantoea ananatis (strain LMG 20103)</name>
    <dbReference type="NCBI Taxonomy" id="706191"/>
    <lineage>
        <taxon>Bacteria</taxon>
        <taxon>Pseudomonadati</taxon>
        <taxon>Pseudomonadota</taxon>
        <taxon>Gammaproteobacteria</taxon>
        <taxon>Enterobacterales</taxon>
        <taxon>Erwiniaceae</taxon>
        <taxon>Pantoea</taxon>
    </lineage>
</organism>
<evidence type="ECO:0000313" key="1">
    <source>
        <dbReference type="EMBL" id="ADD75701.1"/>
    </source>
</evidence>
<dbReference type="AlphaFoldDB" id="D4GIV6"/>
<protein>
    <submittedName>
        <fullName evidence="1">Uncharacterized protein</fullName>
    </submittedName>
</protein>
<dbReference type="RefSeq" id="WP_013024429.1">
    <property type="nucleotide sequence ID" value="NC_013956.2"/>
</dbReference>
<dbReference type="Pfam" id="PF07377">
    <property type="entry name" value="DUF1493"/>
    <property type="match status" value="1"/>
</dbReference>
<dbReference type="Proteomes" id="UP000001702">
    <property type="component" value="Chromosome"/>
</dbReference>
<dbReference type="InterPro" id="IPR010862">
    <property type="entry name" value="DUF1493"/>
</dbReference>
<keyword evidence="2" id="KW-1185">Reference proteome</keyword>
<gene>
    <name evidence="1" type="ordered locus">PANA_0534</name>
</gene>
<evidence type="ECO:0000313" key="2">
    <source>
        <dbReference type="Proteomes" id="UP000001702"/>
    </source>
</evidence>
<dbReference type="HOGENOM" id="CLU_152554_4_1_6"/>
<reference evidence="1 2" key="1">
    <citation type="journal article" date="2010" name="J. Bacteriol.">
        <title>Genome sequence of Pantoea ananatis LMG20103, the causative agent of Eucalyptus blight and dieback.</title>
        <authorList>
            <person name="De Maayer P."/>
            <person name="Chan W.Y."/>
            <person name="Venter S.N."/>
            <person name="Toth I.K."/>
            <person name="Birch P.R."/>
            <person name="Joubert F."/>
            <person name="Coutinho T.A."/>
        </authorList>
    </citation>
    <scope>NUCLEOTIDE SEQUENCE [LARGE SCALE GENOMIC DNA]</scope>
    <source>
        <strain evidence="1 2">LMG 20103</strain>
    </source>
</reference>
<sequence length="78" mass="9309">MKDDIDQLFFALVRRHNGFYLFNNVKNQQLLNCNSYIDADMQLDAGEEEDLMDNFFEEFHVKRGSFKIQTYYPDAPFS</sequence>
<proteinExistence type="predicted"/>
<dbReference type="EMBL" id="CP001875">
    <property type="protein sequence ID" value="ADD75701.1"/>
    <property type="molecule type" value="Genomic_DNA"/>
</dbReference>
<name>D4GIV6_PANAM</name>